<protein>
    <submittedName>
        <fullName evidence="5">AraC family transcriptional regulator</fullName>
    </submittedName>
</protein>
<keyword evidence="2" id="KW-0238">DNA-binding</keyword>
<dbReference type="Proteomes" id="UP001203423">
    <property type="component" value="Unassembled WGS sequence"/>
</dbReference>
<organism evidence="5 6">
    <name type="scientific">Shewanella surugensis</name>
    <dbReference type="NCBI Taxonomy" id="212020"/>
    <lineage>
        <taxon>Bacteria</taxon>
        <taxon>Pseudomonadati</taxon>
        <taxon>Pseudomonadota</taxon>
        <taxon>Gammaproteobacteria</taxon>
        <taxon>Alteromonadales</taxon>
        <taxon>Shewanellaceae</taxon>
        <taxon>Shewanella</taxon>
    </lineage>
</organism>
<reference evidence="5 6" key="1">
    <citation type="submission" date="2022-01" db="EMBL/GenBank/DDBJ databases">
        <title>Whole genome-based taxonomy of the Shewanellaceae.</title>
        <authorList>
            <person name="Martin-Rodriguez A.J."/>
        </authorList>
    </citation>
    <scope>NUCLEOTIDE SEQUENCE [LARGE SCALE GENOMIC DNA]</scope>
    <source>
        <strain evidence="5 6">DSM 17177</strain>
    </source>
</reference>
<comment type="caution">
    <text evidence="5">The sequence shown here is derived from an EMBL/GenBank/DDBJ whole genome shotgun (WGS) entry which is preliminary data.</text>
</comment>
<dbReference type="SMART" id="SM00342">
    <property type="entry name" value="HTH_ARAC"/>
    <property type="match status" value="1"/>
</dbReference>
<dbReference type="RefSeq" id="WP_248942045.1">
    <property type="nucleotide sequence ID" value="NZ_JAKIKS010000098.1"/>
</dbReference>
<keyword evidence="1" id="KW-0805">Transcription regulation</keyword>
<dbReference type="InterPro" id="IPR018060">
    <property type="entry name" value="HTH_AraC"/>
</dbReference>
<evidence type="ECO:0000256" key="2">
    <source>
        <dbReference type="ARBA" id="ARBA00023125"/>
    </source>
</evidence>
<keyword evidence="6" id="KW-1185">Reference proteome</keyword>
<keyword evidence="3" id="KW-0804">Transcription</keyword>
<evidence type="ECO:0000313" key="6">
    <source>
        <dbReference type="Proteomes" id="UP001203423"/>
    </source>
</evidence>
<gene>
    <name evidence="5" type="ORF">L2764_19565</name>
</gene>
<evidence type="ECO:0000256" key="3">
    <source>
        <dbReference type="ARBA" id="ARBA00023163"/>
    </source>
</evidence>
<dbReference type="Gene3D" id="1.10.10.60">
    <property type="entry name" value="Homeodomain-like"/>
    <property type="match status" value="1"/>
</dbReference>
<dbReference type="PANTHER" id="PTHR46796:SF6">
    <property type="entry name" value="ARAC SUBFAMILY"/>
    <property type="match status" value="1"/>
</dbReference>
<dbReference type="Pfam" id="PF12833">
    <property type="entry name" value="HTH_18"/>
    <property type="match status" value="1"/>
</dbReference>
<dbReference type="InterPro" id="IPR009057">
    <property type="entry name" value="Homeodomain-like_sf"/>
</dbReference>
<dbReference type="PROSITE" id="PS01124">
    <property type="entry name" value="HTH_ARAC_FAMILY_2"/>
    <property type="match status" value="1"/>
</dbReference>
<sequence length="287" mass="33534">MKNSRYKPLSFEQSDKVCDRQLSLGSELSWAQYQNEKERLFYNNHLQHTLSMYLAGGYETHRTDMPSPQGGPGRFCLMPQDCESHWQLGSPQQFMHLYFDDDYIKQLAIQVFDRDPRLITIPELTFFENPTLEALFRHQMATMNWDPSSQLMMKQFSDSILISLLQSNQLMPEIAPIKGGLSPQVKRRVTDFMQAHFHRQIYLHELATLAQLSEYHFCRMFKQSFAATPQAYLCQLRIEQTQALIKQNQHNLTEIALDCGFANQSHMGRYFKQQLGISPSAFKRLHV</sequence>
<proteinExistence type="predicted"/>
<name>A0ABT0LG22_9GAMM</name>
<dbReference type="PANTHER" id="PTHR46796">
    <property type="entry name" value="HTH-TYPE TRANSCRIPTIONAL ACTIVATOR RHAS-RELATED"/>
    <property type="match status" value="1"/>
</dbReference>
<dbReference type="EMBL" id="JAKIKS010000098">
    <property type="protein sequence ID" value="MCL1126620.1"/>
    <property type="molecule type" value="Genomic_DNA"/>
</dbReference>
<evidence type="ECO:0000313" key="5">
    <source>
        <dbReference type="EMBL" id="MCL1126620.1"/>
    </source>
</evidence>
<dbReference type="InterPro" id="IPR050204">
    <property type="entry name" value="AraC_XylS_family_regulators"/>
</dbReference>
<evidence type="ECO:0000256" key="1">
    <source>
        <dbReference type="ARBA" id="ARBA00023015"/>
    </source>
</evidence>
<evidence type="ECO:0000259" key="4">
    <source>
        <dbReference type="PROSITE" id="PS01124"/>
    </source>
</evidence>
<feature type="domain" description="HTH araC/xylS-type" evidence="4">
    <location>
        <begin position="187"/>
        <end position="285"/>
    </location>
</feature>
<accession>A0ABT0LG22</accession>
<dbReference type="SUPFAM" id="SSF46689">
    <property type="entry name" value="Homeodomain-like"/>
    <property type="match status" value="2"/>
</dbReference>